<accession>A0A919XI47</accession>
<comment type="catalytic activity">
    <reaction evidence="3">
        <text>3',5'-cyclic UMP + H2O = UMP + H(+)</text>
        <dbReference type="Rhea" id="RHEA:70575"/>
        <dbReference type="ChEBI" id="CHEBI:15377"/>
        <dbReference type="ChEBI" id="CHEBI:15378"/>
        <dbReference type="ChEBI" id="CHEBI:57865"/>
        <dbReference type="ChEBI" id="CHEBI:184387"/>
    </reaction>
    <physiologicalReaction direction="left-to-right" evidence="3">
        <dbReference type="Rhea" id="RHEA:70576"/>
    </physiologicalReaction>
</comment>
<feature type="domain" description="Metallo-beta-lactamase" evidence="4">
    <location>
        <begin position="22"/>
        <end position="224"/>
    </location>
</feature>
<dbReference type="InterPro" id="IPR050855">
    <property type="entry name" value="NDM-1-like"/>
</dbReference>
<proteinExistence type="predicted"/>
<dbReference type="CDD" id="cd07721">
    <property type="entry name" value="yflN-like_MBL-fold"/>
    <property type="match status" value="1"/>
</dbReference>
<gene>
    <name evidence="5" type="ORF">J2TS6_29490</name>
</gene>
<keyword evidence="6" id="KW-1185">Reference proteome</keyword>
<dbReference type="EMBL" id="BORQ01000003">
    <property type="protein sequence ID" value="GIO31808.1"/>
    <property type="molecule type" value="Genomic_DNA"/>
</dbReference>
<evidence type="ECO:0000256" key="3">
    <source>
        <dbReference type="ARBA" id="ARBA00048505"/>
    </source>
</evidence>
<sequence>MKLGQQIVSVELYNQPGAAEPAYQPVLLWDDKHGATLVDTGMIGQMDQMTRAIRETGLQVADIKRIILTHQDVDHIGNLPTLIAENPNIEVWAHAADIPYITGEKRIIKMTDERIAQMPEAAQTAIHSLFDKLPSIRISRVLEDGDMLDIHGGMHVIHTPGHTPGHICLYLPEEQLLLAADELRVVDGDLAGPPEGFFTPDMKEAIRSMHKLTDLPLNGIFCYHGGLYDRNPSVRLAELLNTLEKAEG</sequence>
<dbReference type="Gene3D" id="3.60.15.10">
    <property type="entry name" value="Ribonuclease Z/Hydroxyacylglutathione hydrolase-like"/>
    <property type="match status" value="1"/>
</dbReference>
<keyword evidence="5" id="KW-0378">Hydrolase</keyword>
<name>A0A919XI47_9BACL</name>
<organism evidence="5 6">
    <name type="scientific">Paenibacillus albilobatus</name>
    <dbReference type="NCBI Taxonomy" id="2716884"/>
    <lineage>
        <taxon>Bacteria</taxon>
        <taxon>Bacillati</taxon>
        <taxon>Bacillota</taxon>
        <taxon>Bacilli</taxon>
        <taxon>Bacillales</taxon>
        <taxon>Paenibacillaceae</taxon>
        <taxon>Paenibacillus</taxon>
    </lineage>
</organism>
<dbReference type="RefSeq" id="WP_160042701.1">
    <property type="nucleotide sequence ID" value="NZ_BORQ01000003.1"/>
</dbReference>
<evidence type="ECO:0000256" key="2">
    <source>
        <dbReference type="ARBA" id="ARBA00034301"/>
    </source>
</evidence>
<dbReference type="Pfam" id="PF00753">
    <property type="entry name" value="Lactamase_B"/>
    <property type="match status" value="1"/>
</dbReference>
<comment type="function">
    <text evidence="2">Counteracts the endogenous Pycsar antiviral defense system. Phosphodiesterase that enables metal-dependent hydrolysis of host cyclic nucleotide Pycsar defense signals such as cCMP and cUMP.</text>
</comment>
<dbReference type="AlphaFoldDB" id="A0A919XI47"/>
<dbReference type="PANTHER" id="PTHR42951:SF15">
    <property type="entry name" value="METALLO-BETA-LACTAMASE SUPERFAMILY PROTEIN"/>
    <property type="match status" value="1"/>
</dbReference>
<evidence type="ECO:0000259" key="4">
    <source>
        <dbReference type="SMART" id="SM00849"/>
    </source>
</evidence>
<dbReference type="SMART" id="SM00849">
    <property type="entry name" value="Lactamase_B"/>
    <property type="match status" value="1"/>
</dbReference>
<dbReference type="Proteomes" id="UP000679779">
    <property type="component" value="Unassembled WGS sequence"/>
</dbReference>
<comment type="catalytic activity">
    <reaction evidence="1">
        <text>3',5'-cyclic CMP + H2O = CMP + H(+)</text>
        <dbReference type="Rhea" id="RHEA:72675"/>
        <dbReference type="ChEBI" id="CHEBI:15377"/>
        <dbReference type="ChEBI" id="CHEBI:15378"/>
        <dbReference type="ChEBI" id="CHEBI:58003"/>
        <dbReference type="ChEBI" id="CHEBI:60377"/>
    </reaction>
    <physiologicalReaction direction="left-to-right" evidence="1">
        <dbReference type="Rhea" id="RHEA:72676"/>
    </physiologicalReaction>
</comment>
<evidence type="ECO:0000313" key="6">
    <source>
        <dbReference type="Proteomes" id="UP000679779"/>
    </source>
</evidence>
<dbReference type="SUPFAM" id="SSF56281">
    <property type="entry name" value="Metallo-hydrolase/oxidoreductase"/>
    <property type="match status" value="1"/>
</dbReference>
<dbReference type="InterPro" id="IPR036866">
    <property type="entry name" value="RibonucZ/Hydroxyglut_hydro"/>
</dbReference>
<dbReference type="GO" id="GO:0016787">
    <property type="term" value="F:hydrolase activity"/>
    <property type="evidence" value="ECO:0007669"/>
    <property type="project" value="UniProtKB-KW"/>
</dbReference>
<comment type="caution">
    <text evidence="5">The sequence shown here is derived from an EMBL/GenBank/DDBJ whole genome shotgun (WGS) entry which is preliminary data.</text>
</comment>
<dbReference type="InterPro" id="IPR001279">
    <property type="entry name" value="Metallo-B-lactamas"/>
</dbReference>
<reference evidence="5" key="1">
    <citation type="submission" date="2021-03" db="EMBL/GenBank/DDBJ databases">
        <title>Antimicrobial resistance genes in bacteria isolated from Japanese honey, and their potential for conferring macrolide and lincosamide resistance in the American foulbrood pathogen Paenibacillus larvae.</title>
        <authorList>
            <person name="Okamoto M."/>
            <person name="Kumagai M."/>
            <person name="Kanamori H."/>
            <person name="Takamatsu D."/>
        </authorList>
    </citation>
    <scope>NUCLEOTIDE SEQUENCE</scope>
    <source>
        <strain evidence="5">J2TS6</strain>
    </source>
</reference>
<evidence type="ECO:0000313" key="5">
    <source>
        <dbReference type="EMBL" id="GIO31808.1"/>
    </source>
</evidence>
<protein>
    <submittedName>
        <fullName evidence="5">Hydrolase</fullName>
    </submittedName>
</protein>
<dbReference type="PANTHER" id="PTHR42951">
    <property type="entry name" value="METALLO-BETA-LACTAMASE DOMAIN-CONTAINING"/>
    <property type="match status" value="1"/>
</dbReference>
<evidence type="ECO:0000256" key="1">
    <source>
        <dbReference type="ARBA" id="ARBA00034221"/>
    </source>
</evidence>